<name>K2M1C1_TRYCR</name>
<protein>
    <submittedName>
        <fullName evidence="2">Uncharacterized protein</fullName>
    </submittedName>
</protein>
<organism evidence="2 3">
    <name type="scientific">Trypanosoma cruzi marinkellei</name>
    <dbReference type="NCBI Taxonomy" id="85056"/>
    <lineage>
        <taxon>Eukaryota</taxon>
        <taxon>Discoba</taxon>
        <taxon>Euglenozoa</taxon>
        <taxon>Kinetoplastea</taxon>
        <taxon>Metakinetoplastina</taxon>
        <taxon>Trypanosomatida</taxon>
        <taxon>Trypanosomatidae</taxon>
        <taxon>Trypanosoma</taxon>
        <taxon>Schizotrypanum</taxon>
    </lineage>
</organism>
<evidence type="ECO:0000313" key="3">
    <source>
        <dbReference type="Proteomes" id="UP000007350"/>
    </source>
</evidence>
<gene>
    <name evidence="2" type="ORF">MOQ_007499</name>
</gene>
<accession>K2M1C1</accession>
<dbReference type="Proteomes" id="UP000007350">
    <property type="component" value="Unassembled WGS sequence"/>
</dbReference>
<evidence type="ECO:0000313" key="2">
    <source>
        <dbReference type="EMBL" id="EKF28743.1"/>
    </source>
</evidence>
<sequence>MNATTHKYAGSYELWWRPFSFDGTIHPPARSSDADRTGICQLPPPRKGKDEAKSGGTTAPQVNAEPSRQHEDWRQSAVADAPNTVDQSPASNAKTNASERKPVFAFVREIEVASTPRERRPTPVTDPNGDPIDGAKSGLINVELPRRSIYLCRRRRWCSGQMRLFQLLRGIHLLHPLSSVLVE</sequence>
<feature type="region of interest" description="Disordered" evidence="1">
    <location>
        <begin position="23"/>
        <end position="100"/>
    </location>
</feature>
<dbReference type="EMBL" id="AHKC01015085">
    <property type="protein sequence ID" value="EKF28743.1"/>
    <property type="molecule type" value="Genomic_DNA"/>
</dbReference>
<evidence type="ECO:0000256" key="1">
    <source>
        <dbReference type="SAM" id="MobiDB-lite"/>
    </source>
</evidence>
<reference evidence="2 3" key="1">
    <citation type="journal article" date="2012" name="BMC Genomics">
        <title>Comparative genomic analysis of human infective Trypanosoma cruzi lineages with the bat-restricted subspecies T. cruzi marinkellei.</title>
        <authorList>
            <person name="Franzen O."/>
            <person name="Talavera-Lopez C."/>
            <person name="Ochaya S."/>
            <person name="Butler C.E."/>
            <person name="Messenger L.A."/>
            <person name="Lewis M.D."/>
            <person name="Llewellyn M.S."/>
            <person name="Marinkelle C.J."/>
            <person name="Tyler K.M."/>
            <person name="Miles M.A."/>
            <person name="Andersson B."/>
        </authorList>
    </citation>
    <scope>NUCLEOTIDE SEQUENCE [LARGE SCALE GENOMIC DNA]</scope>
    <source>
        <strain evidence="2 3">B7</strain>
    </source>
</reference>
<comment type="caution">
    <text evidence="2">The sequence shown here is derived from an EMBL/GenBank/DDBJ whole genome shotgun (WGS) entry which is preliminary data.</text>
</comment>
<feature type="compositionally biased region" description="Polar residues" evidence="1">
    <location>
        <begin position="84"/>
        <end position="96"/>
    </location>
</feature>
<dbReference type="AlphaFoldDB" id="K2M1C1"/>
<feature type="region of interest" description="Disordered" evidence="1">
    <location>
        <begin position="115"/>
        <end position="137"/>
    </location>
</feature>
<proteinExistence type="predicted"/>
<dbReference type="OrthoDB" id="10360511at2759"/>
<feature type="compositionally biased region" description="Polar residues" evidence="1">
    <location>
        <begin position="55"/>
        <end position="66"/>
    </location>
</feature>
<keyword evidence="3" id="KW-1185">Reference proteome</keyword>